<evidence type="ECO:0000313" key="5">
    <source>
        <dbReference type="Proteomes" id="UP000255326"/>
    </source>
</evidence>
<dbReference type="PANTHER" id="PTHR30015">
    <property type="entry name" value="MRR RESTRICTION SYSTEM PROTEIN"/>
    <property type="match status" value="1"/>
</dbReference>
<dbReference type="RefSeq" id="WP_114747131.1">
    <property type="nucleotide sequence ID" value="NZ_QQAY01000021.1"/>
</dbReference>
<dbReference type="InterPro" id="IPR007560">
    <property type="entry name" value="Restrct_endonuc_IV_Mrr"/>
</dbReference>
<sequence length="208" mass="23680">MKELVNMGMIIAGLAWFWLIANNPPWYMLFIILIAGVLIPELLFPAKKKPKSNKGKKSKRSKSKYPQSKSSNRKRSDIEILHSNIDELSGEEFERLVAMYYEDKGYKPQIVGGSGDHEVDIILTDPKENYKIAVQCKHWKTKNVGNNTILRLSAGKRVHKCLDAWCITTSNYTKDAIAAAEGVNVRLLNGLHVQDQIGKWREQKVKIK</sequence>
<dbReference type="EMBL" id="QQAY01000021">
    <property type="protein sequence ID" value="RDI37537.1"/>
    <property type="molecule type" value="Genomic_DNA"/>
</dbReference>
<dbReference type="Pfam" id="PF04471">
    <property type="entry name" value="Mrr_cat"/>
    <property type="match status" value="1"/>
</dbReference>
<dbReference type="GO" id="GO:0015666">
    <property type="term" value="F:restriction endodeoxyribonuclease activity"/>
    <property type="evidence" value="ECO:0007669"/>
    <property type="project" value="TreeGrafter"/>
</dbReference>
<comment type="caution">
    <text evidence="4">The sequence shown here is derived from an EMBL/GenBank/DDBJ whole genome shotgun (WGS) entry which is preliminary data.</text>
</comment>
<feature type="region of interest" description="Disordered" evidence="1">
    <location>
        <begin position="48"/>
        <end position="76"/>
    </location>
</feature>
<keyword evidence="5" id="KW-1185">Reference proteome</keyword>
<dbReference type="InterPro" id="IPR052906">
    <property type="entry name" value="Type_IV_Methyl-Rstrct_Enzyme"/>
</dbReference>
<dbReference type="PANTHER" id="PTHR30015:SF7">
    <property type="entry name" value="TYPE IV METHYL-DIRECTED RESTRICTION ENZYME ECOKMRR"/>
    <property type="match status" value="1"/>
</dbReference>
<feature type="compositionally biased region" description="Basic residues" evidence="1">
    <location>
        <begin position="48"/>
        <end position="63"/>
    </location>
</feature>
<name>A0A370G0X5_9BACI</name>
<dbReference type="Gene3D" id="3.40.1350.10">
    <property type="match status" value="1"/>
</dbReference>
<dbReference type="AlphaFoldDB" id="A0A370G0X5"/>
<proteinExistence type="predicted"/>
<dbReference type="OrthoDB" id="2964928at2"/>
<dbReference type="GO" id="GO:0003677">
    <property type="term" value="F:DNA binding"/>
    <property type="evidence" value="ECO:0007669"/>
    <property type="project" value="InterPro"/>
</dbReference>
<accession>A0A370G0X5</accession>
<gene>
    <name evidence="4" type="ORF">DFR59_12134</name>
</gene>
<feature type="transmembrane region" description="Helical" evidence="2">
    <location>
        <begin position="27"/>
        <end position="46"/>
    </location>
</feature>
<dbReference type="SUPFAM" id="SSF52980">
    <property type="entry name" value="Restriction endonuclease-like"/>
    <property type="match status" value="1"/>
</dbReference>
<organism evidence="4 5">
    <name type="scientific">Falsibacillus pallidus</name>
    <dbReference type="NCBI Taxonomy" id="493781"/>
    <lineage>
        <taxon>Bacteria</taxon>
        <taxon>Bacillati</taxon>
        <taxon>Bacillota</taxon>
        <taxon>Bacilli</taxon>
        <taxon>Bacillales</taxon>
        <taxon>Bacillaceae</taxon>
        <taxon>Falsibacillus</taxon>
    </lineage>
</organism>
<dbReference type="InterPro" id="IPR011856">
    <property type="entry name" value="tRNA_endonuc-like_dom_sf"/>
</dbReference>
<feature type="transmembrane region" description="Helical" evidence="2">
    <location>
        <begin position="5"/>
        <end position="21"/>
    </location>
</feature>
<protein>
    <submittedName>
        <fullName evidence="4">Restriction system protein</fullName>
    </submittedName>
</protein>
<keyword evidence="2" id="KW-0812">Transmembrane</keyword>
<reference evidence="4 5" key="1">
    <citation type="submission" date="2018-07" db="EMBL/GenBank/DDBJ databases">
        <title>Genomic Encyclopedia of Type Strains, Phase IV (KMG-IV): sequencing the most valuable type-strain genomes for metagenomic binning, comparative biology and taxonomic classification.</title>
        <authorList>
            <person name="Goeker M."/>
        </authorList>
    </citation>
    <scope>NUCLEOTIDE SEQUENCE [LARGE SCALE GENOMIC DNA]</scope>
    <source>
        <strain evidence="4 5">DSM 25281</strain>
    </source>
</reference>
<dbReference type="Proteomes" id="UP000255326">
    <property type="component" value="Unassembled WGS sequence"/>
</dbReference>
<keyword evidence="2" id="KW-1133">Transmembrane helix</keyword>
<dbReference type="InterPro" id="IPR011335">
    <property type="entry name" value="Restrct_endonuc-II-like"/>
</dbReference>
<feature type="domain" description="Restriction endonuclease type IV Mrr" evidence="3">
    <location>
        <begin position="85"/>
        <end position="193"/>
    </location>
</feature>
<keyword evidence="2" id="KW-0472">Membrane</keyword>
<evidence type="ECO:0000259" key="3">
    <source>
        <dbReference type="Pfam" id="PF04471"/>
    </source>
</evidence>
<evidence type="ECO:0000256" key="1">
    <source>
        <dbReference type="SAM" id="MobiDB-lite"/>
    </source>
</evidence>
<evidence type="ECO:0000313" key="4">
    <source>
        <dbReference type="EMBL" id="RDI37537.1"/>
    </source>
</evidence>
<dbReference type="GO" id="GO:0009307">
    <property type="term" value="P:DNA restriction-modification system"/>
    <property type="evidence" value="ECO:0007669"/>
    <property type="project" value="InterPro"/>
</dbReference>
<evidence type="ECO:0000256" key="2">
    <source>
        <dbReference type="SAM" id="Phobius"/>
    </source>
</evidence>